<feature type="transmembrane region" description="Helical" evidence="8">
    <location>
        <begin position="229"/>
        <end position="250"/>
    </location>
</feature>
<protein>
    <submittedName>
        <fullName evidence="9">Sodium:solute symporter family protein</fullName>
    </submittedName>
</protein>
<dbReference type="InterPro" id="IPR038377">
    <property type="entry name" value="Na/Glc_symporter_sf"/>
</dbReference>
<dbReference type="PROSITE" id="PS50283">
    <property type="entry name" value="NA_SOLUT_SYMP_3"/>
    <property type="match status" value="1"/>
</dbReference>
<feature type="transmembrane region" description="Helical" evidence="8">
    <location>
        <begin position="363"/>
        <end position="385"/>
    </location>
</feature>
<dbReference type="GeneID" id="64980993"/>
<reference evidence="9" key="1">
    <citation type="submission" date="2023-07" db="EMBL/GenBank/DDBJ databases">
        <title>Evaluation of the beneficial properties of pineapple isolates.</title>
        <authorList>
            <person name="Adefiranye O."/>
        </authorList>
    </citation>
    <scope>NUCLEOTIDE SEQUENCE</scope>
    <source>
        <strain evidence="9">PAPLE_T1</strain>
    </source>
</reference>
<feature type="transmembrane region" description="Helical" evidence="8">
    <location>
        <begin position="80"/>
        <end position="97"/>
    </location>
</feature>
<feature type="transmembrane region" description="Helical" evidence="8">
    <location>
        <begin position="47"/>
        <end position="68"/>
    </location>
</feature>
<feature type="transmembrane region" description="Helical" evidence="8">
    <location>
        <begin position="314"/>
        <end position="342"/>
    </location>
</feature>
<dbReference type="RefSeq" id="WP_059106258.1">
    <property type="nucleotide sequence ID" value="NZ_AP024589.1"/>
</dbReference>
<comment type="subcellular location">
    <subcellularLocation>
        <location evidence="1">Membrane</location>
        <topology evidence="1">Multi-pass membrane protein</topology>
    </subcellularLocation>
</comment>
<dbReference type="PANTHER" id="PTHR48086:SF7">
    <property type="entry name" value="SODIUM-SOLUTE SYMPORTER-RELATED"/>
    <property type="match status" value="1"/>
</dbReference>
<evidence type="ECO:0000313" key="11">
    <source>
        <dbReference type="Proteomes" id="UP001171687"/>
    </source>
</evidence>
<feature type="transmembrane region" description="Helical" evidence="8">
    <location>
        <begin position="6"/>
        <end position="27"/>
    </location>
</feature>
<evidence type="ECO:0000256" key="8">
    <source>
        <dbReference type="SAM" id="Phobius"/>
    </source>
</evidence>
<feature type="transmembrane region" description="Helical" evidence="8">
    <location>
        <begin position="444"/>
        <end position="464"/>
    </location>
</feature>
<evidence type="ECO:0000256" key="2">
    <source>
        <dbReference type="ARBA" id="ARBA00006434"/>
    </source>
</evidence>
<dbReference type="InterPro" id="IPR050277">
    <property type="entry name" value="Sodium:Solute_Symporter"/>
</dbReference>
<feature type="transmembrane region" description="Helical" evidence="8">
    <location>
        <begin position="188"/>
        <end position="209"/>
    </location>
</feature>
<organism evidence="9 11">
    <name type="scientific">Staphylococcus auricularis</name>
    <dbReference type="NCBI Taxonomy" id="29379"/>
    <lineage>
        <taxon>Bacteria</taxon>
        <taxon>Bacillati</taxon>
        <taxon>Bacillota</taxon>
        <taxon>Bacilli</taxon>
        <taxon>Bacillales</taxon>
        <taxon>Staphylococcaceae</taxon>
        <taxon>Staphylococcus</taxon>
    </lineage>
</organism>
<feature type="transmembrane region" description="Helical" evidence="8">
    <location>
        <begin position="391"/>
        <end position="412"/>
    </location>
</feature>
<evidence type="ECO:0000256" key="1">
    <source>
        <dbReference type="ARBA" id="ARBA00004141"/>
    </source>
</evidence>
<keyword evidence="4 8" id="KW-0812">Transmembrane</keyword>
<comment type="similarity">
    <text evidence="2 7">Belongs to the sodium:solute symporter (SSF) (TC 2.A.21) family.</text>
</comment>
<feature type="transmembrane region" description="Helical" evidence="8">
    <location>
        <begin position="271"/>
        <end position="294"/>
    </location>
</feature>
<feature type="transmembrane region" description="Helical" evidence="8">
    <location>
        <begin position="157"/>
        <end position="176"/>
    </location>
</feature>
<dbReference type="InterPro" id="IPR001734">
    <property type="entry name" value="Na/solute_symporter"/>
</dbReference>
<dbReference type="PANTHER" id="PTHR48086">
    <property type="entry name" value="SODIUM/PROLINE SYMPORTER-RELATED"/>
    <property type="match status" value="1"/>
</dbReference>
<feature type="transmembrane region" description="Helical" evidence="8">
    <location>
        <begin position="419"/>
        <end position="438"/>
    </location>
</feature>
<dbReference type="EMBL" id="JAUHQC010000010">
    <property type="protein sequence ID" value="MDN4533462.1"/>
    <property type="molecule type" value="Genomic_DNA"/>
</dbReference>
<evidence type="ECO:0000313" key="9">
    <source>
        <dbReference type="EMBL" id="MDN4533036.1"/>
    </source>
</evidence>
<dbReference type="CDD" id="cd10322">
    <property type="entry name" value="SLC5sbd"/>
    <property type="match status" value="1"/>
</dbReference>
<evidence type="ECO:0000256" key="7">
    <source>
        <dbReference type="RuleBase" id="RU362091"/>
    </source>
</evidence>
<dbReference type="GO" id="GO:0005886">
    <property type="term" value="C:plasma membrane"/>
    <property type="evidence" value="ECO:0007669"/>
    <property type="project" value="TreeGrafter"/>
</dbReference>
<gene>
    <name evidence="9" type="ORF">QYH67_05530</name>
    <name evidence="10" type="ORF">QYH67_07790</name>
</gene>
<feature type="transmembrane region" description="Helical" evidence="8">
    <location>
        <begin position="129"/>
        <end position="151"/>
    </location>
</feature>
<dbReference type="GO" id="GO:0022857">
    <property type="term" value="F:transmembrane transporter activity"/>
    <property type="evidence" value="ECO:0007669"/>
    <property type="project" value="InterPro"/>
</dbReference>
<evidence type="ECO:0000313" key="10">
    <source>
        <dbReference type="EMBL" id="MDN4533462.1"/>
    </source>
</evidence>
<proteinExistence type="inferred from homology"/>
<dbReference type="EMBL" id="JAUHQC010000009">
    <property type="protein sequence ID" value="MDN4533036.1"/>
    <property type="molecule type" value="Genomic_DNA"/>
</dbReference>
<comment type="caution">
    <text evidence="9">The sequence shown here is derived from an EMBL/GenBank/DDBJ whole genome shotgun (WGS) entry which is preliminary data.</text>
</comment>
<name>A0AAW7MCM7_9STAP</name>
<evidence type="ECO:0000256" key="3">
    <source>
        <dbReference type="ARBA" id="ARBA00022448"/>
    </source>
</evidence>
<sequence>MFDHREQFTLGLIIIVYFIFLLLMSLYIKRNIKTYDDYNVASRTVSIFPLMLTFISTGVGGATLLGYMENGYVAGMGQQWIHITMLSAVIVLAIFFLKRIRLLGEKHQMVTIGDYIALRYGEGARIPTVISYLFAYCAMTGMQFVAIASVLNLTIGVPMFSGVLIGWILLTIKTYFGGLKAVIWQDLVQGIILTIGIIVLFFVVMYDAGGWSEVSAKAIQQHQPEMLDVLHITPNEILIYLLTLAFYQFIRQDVWQRIWAAKDLRTARTGYTISMIIAVLLGAMVVLIGVYSHFGLDINIKDTPMIFYNVIQDVFPFPLVVAMILVLLAAVISSADSFFIAGASSIANDIIKPHVKVENQDRMLLYSKLSVIFVSMIALILALMIPGLVELMVTGTAMTVSGLLAPVVFGLFWSRPTKLAGNLSMWVGLISAIIWQILGHPYGMHPILIGLPLSIVTLLVVTLFDKKGRTVAQ</sequence>
<dbReference type="AlphaFoldDB" id="A0AAW7MCM7"/>
<keyword evidence="6 8" id="KW-0472">Membrane</keyword>
<evidence type="ECO:0000256" key="6">
    <source>
        <dbReference type="ARBA" id="ARBA00023136"/>
    </source>
</evidence>
<keyword evidence="3" id="KW-0813">Transport</keyword>
<dbReference type="Proteomes" id="UP001171687">
    <property type="component" value="Unassembled WGS sequence"/>
</dbReference>
<evidence type="ECO:0000256" key="4">
    <source>
        <dbReference type="ARBA" id="ARBA00022692"/>
    </source>
</evidence>
<keyword evidence="5 8" id="KW-1133">Transmembrane helix</keyword>
<dbReference type="Pfam" id="PF00474">
    <property type="entry name" value="SSF"/>
    <property type="match status" value="1"/>
</dbReference>
<accession>A0AAW7MCM7</accession>
<dbReference type="Gene3D" id="1.20.1730.10">
    <property type="entry name" value="Sodium/glucose cotransporter"/>
    <property type="match status" value="1"/>
</dbReference>
<evidence type="ECO:0000256" key="5">
    <source>
        <dbReference type="ARBA" id="ARBA00022989"/>
    </source>
</evidence>